<evidence type="ECO:0000313" key="2">
    <source>
        <dbReference type="Proteomes" id="UP001227268"/>
    </source>
</evidence>
<name>A0ACC2VEY9_9TREE</name>
<evidence type="ECO:0000313" key="1">
    <source>
        <dbReference type="EMBL" id="KAJ9097181.1"/>
    </source>
</evidence>
<protein>
    <submittedName>
        <fullName evidence="1">Uncharacterized protein</fullName>
    </submittedName>
</protein>
<proteinExistence type="predicted"/>
<accession>A0ACC2VEY9</accession>
<gene>
    <name evidence="1" type="ORF">QFC21_004850</name>
</gene>
<reference evidence="1" key="1">
    <citation type="submission" date="2023-04" db="EMBL/GenBank/DDBJ databases">
        <title>Draft Genome sequencing of Naganishia species isolated from polar environments using Oxford Nanopore Technology.</title>
        <authorList>
            <person name="Leo P."/>
            <person name="Venkateswaran K."/>
        </authorList>
    </citation>
    <scope>NUCLEOTIDE SEQUENCE</scope>
    <source>
        <strain evidence="1">MNA-CCFEE 5423</strain>
    </source>
</reference>
<organism evidence="1 2">
    <name type="scientific">Naganishia friedmannii</name>
    <dbReference type="NCBI Taxonomy" id="89922"/>
    <lineage>
        <taxon>Eukaryota</taxon>
        <taxon>Fungi</taxon>
        <taxon>Dikarya</taxon>
        <taxon>Basidiomycota</taxon>
        <taxon>Agaricomycotina</taxon>
        <taxon>Tremellomycetes</taxon>
        <taxon>Filobasidiales</taxon>
        <taxon>Filobasidiaceae</taxon>
        <taxon>Naganishia</taxon>
    </lineage>
</organism>
<keyword evidence="2" id="KW-1185">Reference proteome</keyword>
<sequence length="323" mass="34915">MVFRRPKDQSPSTHSNGNSVSDAEESRAAPTTGVETDPGKFHVGDASSFSPGNGPDGTSFDNLTAVSAETSNLGGKWHIVGLPGLSIDPPPTDASKGSGNDTINNPSANPKGPKSLDGMSFDLEVLPDDSAASGVPVIAGEGNPPLTVGKDHGGERQIPRYIDVRYLKDIAMADYLQITGDTDVSIDASMYPRPGVRLAFGSNVQGVIIDLSGAIVRMKELLPKNSKGSDFEWKFHFSRYKVDRCHSGDWSPKLFPQVDAWSVMLKYRYCVKVVKDTKESLSWFGSTMTLFRTAVYEGSDSAPHRLAIEPSLADPQQKYYTLL</sequence>
<dbReference type="EMBL" id="JASBWT010000017">
    <property type="protein sequence ID" value="KAJ9097181.1"/>
    <property type="molecule type" value="Genomic_DNA"/>
</dbReference>
<dbReference type="Proteomes" id="UP001227268">
    <property type="component" value="Unassembled WGS sequence"/>
</dbReference>
<comment type="caution">
    <text evidence="1">The sequence shown here is derived from an EMBL/GenBank/DDBJ whole genome shotgun (WGS) entry which is preliminary data.</text>
</comment>